<dbReference type="Pfam" id="PF00571">
    <property type="entry name" value="CBS"/>
    <property type="match status" value="2"/>
</dbReference>
<keyword evidence="5" id="KW-1185">Reference proteome</keyword>
<dbReference type="PANTHER" id="PTHR48108">
    <property type="entry name" value="CBS DOMAIN-CONTAINING PROTEIN CBSX2, CHLOROPLASTIC"/>
    <property type="match status" value="1"/>
</dbReference>
<dbReference type="AlphaFoldDB" id="A0AA42B7R1"/>
<comment type="caution">
    <text evidence="4">The sequence shown here is derived from an EMBL/GenBank/DDBJ whole genome shotgun (WGS) entry which is preliminary data.</text>
</comment>
<accession>A0AA42B7R1</accession>
<dbReference type="CDD" id="cd04587">
    <property type="entry name" value="CBS_pair_CAP-ED_NT_Pol-beta-like_DUF294_assoc"/>
    <property type="match status" value="1"/>
</dbReference>
<dbReference type="PROSITE" id="PS51371">
    <property type="entry name" value="CBS"/>
    <property type="match status" value="2"/>
</dbReference>
<dbReference type="InterPro" id="IPR018490">
    <property type="entry name" value="cNMP-bd_dom_sf"/>
</dbReference>
<dbReference type="InterPro" id="IPR000644">
    <property type="entry name" value="CBS_dom"/>
</dbReference>
<dbReference type="InterPro" id="IPR046342">
    <property type="entry name" value="CBS_dom_sf"/>
</dbReference>
<proteinExistence type="predicted"/>
<dbReference type="CDD" id="cd05401">
    <property type="entry name" value="NT_GlnE_GlnD_like"/>
    <property type="match status" value="1"/>
</dbReference>
<feature type="domain" description="CBS" evidence="3">
    <location>
        <begin position="150"/>
        <end position="207"/>
    </location>
</feature>
<sequence>MDPAQYPDILAYLQVTAPFSELPKAVQLSLCPHIKIRYVGQSQPTDLLEQPEIHWLRSGFVELYNVQNERQETVDTGGSFGQVFNGEQTLHIRVLQDALVYSLAEDLLHQLANEHPPLHHFISNAHNRYLSLPPQQSNLPTLQSNIDQLIQRDLIAIKPEASIQLAAKRMTLERVSALAIVKDGRLFGVLTDRDLRSRVLAEGIDPEQPVSQVMTTPVHTIDKHALALDALMEMSERQIHHLPVTQDEVVIGMITSTDLLALVHSNPIHLVSEISRQNSPKAVEQTCQKLASVVESMTQQGLRGDKVSQFISMVADAACRRLLTLAEAKLGAPPQSYAWLSFGSQARRDMSIASDQDNGLLLAEPITPEQRSYFTQLADGVCQSLHRCGFVQCPGQIMGNNPKYQLSRLQWLDQFERWQRNGDPEATLNASIFFDYRAVYDPYGLAQQLQQQLQVGCRNNQLFLSLLARNANHAATPFGTFGRFFAERIGSGSKGICLKQRAYAPLIDIMRVYGLASASAKADFRSRAEAAYQQQLLSKVDYKNLIECWQFLLSLKLELGATTTVKPSQLSELQRHQLKECFGMINQAQKALILKFAGGRP</sequence>
<dbReference type="RefSeq" id="WP_251261488.1">
    <property type="nucleotide sequence ID" value="NZ_JAMQGP010000004.1"/>
</dbReference>
<evidence type="ECO:0000256" key="1">
    <source>
        <dbReference type="ARBA" id="ARBA00022737"/>
    </source>
</evidence>
<evidence type="ECO:0000313" key="5">
    <source>
        <dbReference type="Proteomes" id="UP001165393"/>
    </source>
</evidence>
<keyword evidence="1" id="KW-0677">Repeat</keyword>
<keyword evidence="2" id="KW-0129">CBS domain</keyword>
<dbReference type="SUPFAM" id="SSF51206">
    <property type="entry name" value="cAMP-binding domain-like"/>
    <property type="match status" value="1"/>
</dbReference>
<reference evidence="4 5" key="1">
    <citation type="journal article" date="2013" name="Antonie Van Leeuwenhoek">
        <title>Echinimonas agarilytica gen. nov., sp. nov., a new gammaproteobacterium isolated from the sea urchin Strongylocentrotus intermedius.</title>
        <authorList>
            <person name="Nedashkovskaya O.I."/>
            <person name="Stenkova A.M."/>
            <person name="Zhukova N.V."/>
            <person name="Van Trappen S."/>
            <person name="Lee J.S."/>
            <person name="Kim S.B."/>
        </authorList>
    </citation>
    <scope>NUCLEOTIDE SEQUENCE [LARGE SCALE GENOMIC DNA]</scope>
    <source>
        <strain evidence="4 5">KMM 6351</strain>
    </source>
</reference>
<dbReference type="SMART" id="SM00116">
    <property type="entry name" value="CBS"/>
    <property type="match status" value="2"/>
</dbReference>
<evidence type="ECO:0000259" key="3">
    <source>
        <dbReference type="PROSITE" id="PS51371"/>
    </source>
</evidence>
<dbReference type="Gene3D" id="3.10.580.10">
    <property type="entry name" value="CBS-domain"/>
    <property type="match status" value="1"/>
</dbReference>
<dbReference type="Pfam" id="PF10335">
    <property type="entry name" value="DUF294_C"/>
    <property type="match status" value="1"/>
</dbReference>
<dbReference type="SUPFAM" id="SSF54631">
    <property type="entry name" value="CBS-domain pair"/>
    <property type="match status" value="1"/>
</dbReference>
<feature type="domain" description="CBS" evidence="3">
    <location>
        <begin position="214"/>
        <end position="273"/>
    </location>
</feature>
<organism evidence="4 5">
    <name type="scientific">Echinimonas agarilytica</name>
    <dbReference type="NCBI Taxonomy" id="1215918"/>
    <lineage>
        <taxon>Bacteria</taxon>
        <taxon>Pseudomonadati</taxon>
        <taxon>Pseudomonadota</taxon>
        <taxon>Gammaproteobacteria</taxon>
        <taxon>Alteromonadales</taxon>
        <taxon>Echinimonadaceae</taxon>
        <taxon>Echinimonas</taxon>
    </lineage>
</organism>
<dbReference type="InterPro" id="IPR051462">
    <property type="entry name" value="CBS_domain-containing"/>
</dbReference>
<dbReference type="Pfam" id="PF03445">
    <property type="entry name" value="DUF294"/>
    <property type="match status" value="1"/>
</dbReference>
<dbReference type="PANTHER" id="PTHR48108:SF31">
    <property type="entry name" value="CBS DOMAIN AND CYCLIC NUCLEOTIDE-REGULATED NUCLEOTIDYLTRANSFERASE"/>
    <property type="match status" value="1"/>
</dbReference>
<dbReference type="InterPro" id="IPR018821">
    <property type="entry name" value="DUF294_put_nucleoTrafse_sb-bd"/>
</dbReference>
<dbReference type="GO" id="GO:0008773">
    <property type="term" value="F:[protein-PII] uridylyltransferase activity"/>
    <property type="evidence" value="ECO:0007669"/>
    <property type="project" value="InterPro"/>
</dbReference>
<gene>
    <name evidence="4" type="ORF">NAF29_10335</name>
</gene>
<dbReference type="Proteomes" id="UP001165393">
    <property type="component" value="Unassembled WGS sequence"/>
</dbReference>
<dbReference type="EMBL" id="JAMQGP010000004">
    <property type="protein sequence ID" value="MCM2680062.1"/>
    <property type="molecule type" value="Genomic_DNA"/>
</dbReference>
<name>A0AA42B7R1_9GAMM</name>
<evidence type="ECO:0000256" key="2">
    <source>
        <dbReference type="PROSITE-ProRule" id="PRU00703"/>
    </source>
</evidence>
<protein>
    <submittedName>
        <fullName evidence="4">DUF294 nucleotidyltransferase-like domain-containing protein</fullName>
    </submittedName>
</protein>
<evidence type="ECO:0000313" key="4">
    <source>
        <dbReference type="EMBL" id="MCM2680062.1"/>
    </source>
</evidence>
<dbReference type="InterPro" id="IPR005105">
    <property type="entry name" value="GlnD_Uridyltrans_N"/>
</dbReference>